<dbReference type="InterPro" id="IPR050141">
    <property type="entry name" value="GCL_type2/YbdK_subfam"/>
</dbReference>
<dbReference type="EMBL" id="BMNT01000014">
    <property type="protein sequence ID" value="GGK85021.1"/>
    <property type="molecule type" value="Genomic_DNA"/>
</dbReference>
<dbReference type="Pfam" id="PF04107">
    <property type="entry name" value="GCS2"/>
    <property type="match status" value="1"/>
</dbReference>
<dbReference type="EC" id="6.3.2.2" evidence="5"/>
<dbReference type="PANTHER" id="PTHR36510:SF1">
    <property type="entry name" value="GLUTAMATE--CYSTEINE LIGASE 2-RELATED"/>
    <property type="match status" value="1"/>
</dbReference>
<dbReference type="NCBIfam" id="NF010041">
    <property type="entry name" value="PRK13517.1-1"/>
    <property type="match status" value="1"/>
</dbReference>
<evidence type="ECO:0000313" key="8">
    <source>
        <dbReference type="Proteomes" id="UP000645217"/>
    </source>
</evidence>
<reference evidence="7" key="2">
    <citation type="submission" date="2020-09" db="EMBL/GenBank/DDBJ databases">
        <authorList>
            <person name="Sun Q."/>
            <person name="Ohkuma M."/>
        </authorList>
    </citation>
    <scope>NUCLEOTIDE SEQUENCE</scope>
    <source>
        <strain evidence="7">JCM 13064</strain>
    </source>
</reference>
<dbReference type="AlphaFoldDB" id="A0A917R2T3"/>
<evidence type="ECO:0000313" key="7">
    <source>
        <dbReference type="EMBL" id="GGK85021.1"/>
    </source>
</evidence>
<sequence>MSFARSYHPAEGDGVTLGVEEEFLLVDATDGRPVPGNARLLDELGGRRAVEPAHVAGRQAEASAATGSGDLTAAGPAAEPAGSVTAFEAELLASMIETVSPVRTDLGGLREVLTAGRARLGGAAAEVGLRVLAVGAPVTPPAVPRAVSDKTRYRELRDLYGLLVTQQETCGLHVHVGVADREMAVAVVNRLRPWLPTLLAISANSPFCDGADTGYASWRTVALSRWPATDIPPHFSSAAHYDQVTAMLHRSGTLAASAHPYWLARVSGRFPTVEIRVADVPATVDEAVLQAALSRALVRTACAELTAGADTADPGDGEILRAALWAAARFGLNGDGVHPTTGGSVPATALVDEMLDRIRPALRAMGDEEEVDRLLTALARTGTGADRQRALLTADAGPAGAIRLIEAFAIGTETV</sequence>
<dbReference type="InterPro" id="IPR006336">
    <property type="entry name" value="GCS2"/>
</dbReference>
<evidence type="ECO:0000256" key="4">
    <source>
        <dbReference type="ARBA" id="ARBA00048819"/>
    </source>
</evidence>
<protein>
    <recommendedName>
        <fullName evidence="5">Putative glutamate--cysteine ligase 2</fullName>
        <ecNumber evidence="5">6.3.2.2</ecNumber>
    </recommendedName>
    <alternativeName>
        <fullName evidence="5">Gamma-glutamylcysteine synthetase 2</fullName>
        <shortName evidence="5">GCS 2</shortName>
        <shortName evidence="5">Gamma-GCS 2</shortName>
    </alternativeName>
</protein>
<dbReference type="GO" id="GO:0005524">
    <property type="term" value="F:ATP binding"/>
    <property type="evidence" value="ECO:0007669"/>
    <property type="project" value="UniProtKB-KW"/>
</dbReference>
<dbReference type="GO" id="GO:0042398">
    <property type="term" value="P:modified amino acid biosynthetic process"/>
    <property type="evidence" value="ECO:0007669"/>
    <property type="project" value="InterPro"/>
</dbReference>
<dbReference type="InterPro" id="IPR014746">
    <property type="entry name" value="Gln_synth/guanido_kin_cat_dom"/>
</dbReference>
<dbReference type="Proteomes" id="UP000645217">
    <property type="component" value="Unassembled WGS sequence"/>
</dbReference>
<dbReference type="SUPFAM" id="SSF55931">
    <property type="entry name" value="Glutamine synthetase/guanido kinase"/>
    <property type="match status" value="1"/>
</dbReference>
<dbReference type="HAMAP" id="MF_01609">
    <property type="entry name" value="Glu_cys_ligase_2"/>
    <property type="match status" value="1"/>
</dbReference>
<comment type="catalytic activity">
    <reaction evidence="4 5">
        <text>L-cysteine + L-glutamate + ATP = gamma-L-glutamyl-L-cysteine + ADP + phosphate + H(+)</text>
        <dbReference type="Rhea" id="RHEA:13285"/>
        <dbReference type="ChEBI" id="CHEBI:15378"/>
        <dbReference type="ChEBI" id="CHEBI:29985"/>
        <dbReference type="ChEBI" id="CHEBI:30616"/>
        <dbReference type="ChEBI" id="CHEBI:35235"/>
        <dbReference type="ChEBI" id="CHEBI:43474"/>
        <dbReference type="ChEBI" id="CHEBI:58173"/>
        <dbReference type="ChEBI" id="CHEBI:456216"/>
        <dbReference type="EC" id="6.3.2.2"/>
    </reaction>
</comment>
<keyword evidence="2 5" id="KW-0547">Nucleotide-binding</keyword>
<comment type="function">
    <text evidence="5">ATP-dependent carboxylate-amine ligase which exhibits weak glutamate--cysteine ligase activity.</text>
</comment>
<evidence type="ECO:0000256" key="3">
    <source>
        <dbReference type="ARBA" id="ARBA00022840"/>
    </source>
</evidence>
<dbReference type="Gene3D" id="3.30.590.20">
    <property type="match status" value="1"/>
</dbReference>
<evidence type="ECO:0000256" key="1">
    <source>
        <dbReference type="ARBA" id="ARBA00022598"/>
    </source>
</evidence>
<evidence type="ECO:0000256" key="5">
    <source>
        <dbReference type="HAMAP-Rule" id="MF_01609"/>
    </source>
</evidence>
<comment type="similarity">
    <text evidence="5">Belongs to the glutamate--cysteine ligase type 2 family. YbdK subfamily.</text>
</comment>
<keyword evidence="3 5" id="KW-0067">ATP-binding</keyword>
<name>A0A917R2T3_9ACTN</name>
<dbReference type="GO" id="GO:0004357">
    <property type="term" value="F:glutamate-cysteine ligase activity"/>
    <property type="evidence" value="ECO:0007669"/>
    <property type="project" value="UniProtKB-EC"/>
</dbReference>
<evidence type="ECO:0000256" key="2">
    <source>
        <dbReference type="ARBA" id="ARBA00022741"/>
    </source>
</evidence>
<comment type="caution">
    <text evidence="7">The sequence shown here is derived from an EMBL/GenBank/DDBJ whole genome shotgun (WGS) entry which is preliminary data.</text>
</comment>
<dbReference type="NCBIfam" id="TIGR02050">
    <property type="entry name" value="gshA_cyan_rel"/>
    <property type="match status" value="1"/>
</dbReference>
<gene>
    <name evidence="7" type="primary">ybdK</name>
    <name evidence="7" type="ORF">GCM10007964_29390</name>
</gene>
<dbReference type="PANTHER" id="PTHR36510">
    <property type="entry name" value="GLUTAMATE--CYSTEINE LIGASE 2-RELATED"/>
    <property type="match status" value="1"/>
</dbReference>
<accession>A0A917R2T3</accession>
<dbReference type="InterPro" id="IPR011793">
    <property type="entry name" value="YbdK"/>
</dbReference>
<reference evidence="7" key="1">
    <citation type="journal article" date="2014" name="Int. J. Syst. Evol. Microbiol.">
        <title>Complete genome sequence of Corynebacterium casei LMG S-19264T (=DSM 44701T), isolated from a smear-ripened cheese.</title>
        <authorList>
            <consortium name="US DOE Joint Genome Institute (JGI-PGF)"/>
            <person name="Walter F."/>
            <person name="Albersmeier A."/>
            <person name="Kalinowski J."/>
            <person name="Ruckert C."/>
        </authorList>
    </citation>
    <scope>NUCLEOTIDE SEQUENCE</scope>
    <source>
        <strain evidence="7">JCM 13064</strain>
    </source>
</reference>
<feature type="region of interest" description="Disordered" evidence="6">
    <location>
        <begin position="57"/>
        <end position="78"/>
    </location>
</feature>
<evidence type="ECO:0000256" key="6">
    <source>
        <dbReference type="SAM" id="MobiDB-lite"/>
    </source>
</evidence>
<organism evidence="7 8">
    <name type="scientific">Sphaerisporangium melleum</name>
    <dbReference type="NCBI Taxonomy" id="321316"/>
    <lineage>
        <taxon>Bacteria</taxon>
        <taxon>Bacillati</taxon>
        <taxon>Actinomycetota</taxon>
        <taxon>Actinomycetes</taxon>
        <taxon>Streptosporangiales</taxon>
        <taxon>Streptosporangiaceae</taxon>
        <taxon>Sphaerisporangium</taxon>
    </lineage>
</organism>
<keyword evidence="1 5" id="KW-0436">Ligase</keyword>
<proteinExistence type="inferred from homology"/>
<dbReference type="RefSeq" id="WP_189163551.1">
    <property type="nucleotide sequence ID" value="NZ_BMNT01000014.1"/>
</dbReference>
<keyword evidence="8" id="KW-1185">Reference proteome</keyword>